<evidence type="ECO:0000256" key="6">
    <source>
        <dbReference type="ARBA" id="ARBA00022723"/>
    </source>
</evidence>
<keyword evidence="8" id="KW-0862">Zinc</keyword>
<reference evidence="21 22" key="1">
    <citation type="submission" date="2019-05" db="EMBL/GenBank/DDBJ databases">
        <title>Mikania micrantha, genome provides insights into the molecular mechanism of rapid growth.</title>
        <authorList>
            <person name="Liu B."/>
        </authorList>
    </citation>
    <scope>NUCLEOTIDE SEQUENCE [LARGE SCALE GENOMIC DNA]</scope>
    <source>
        <strain evidence="21">NLD-2019</strain>
        <tissue evidence="21">Leaf</tissue>
    </source>
</reference>
<dbReference type="PANTHER" id="PTHR10404:SF75">
    <property type="entry name" value="GLUTAMATE CARBOXYPEPTIDASE AMP1-RELATED"/>
    <property type="match status" value="1"/>
</dbReference>
<protein>
    <recommendedName>
        <fullName evidence="15">glutamate carboxypeptidase II</fullName>
        <ecNumber evidence="15">3.4.17.21</ecNumber>
    </recommendedName>
</protein>
<comment type="subcellular location">
    <subcellularLocation>
        <location evidence="2">Endoplasmic reticulum membrane</location>
        <topology evidence="2">Single-pass type II membrane protein</topology>
    </subcellularLocation>
</comment>
<name>A0A5N6P8H7_9ASTR</name>
<evidence type="ECO:0000256" key="11">
    <source>
        <dbReference type="ARBA" id="ARBA00023049"/>
    </source>
</evidence>
<dbReference type="GO" id="GO:0046872">
    <property type="term" value="F:metal ion binding"/>
    <property type="evidence" value="ECO:0007669"/>
    <property type="project" value="UniProtKB-KW"/>
</dbReference>
<keyword evidence="5 17" id="KW-0812">Transmembrane</keyword>
<evidence type="ECO:0000259" key="20">
    <source>
        <dbReference type="Pfam" id="PF04389"/>
    </source>
</evidence>
<dbReference type="CDD" id="cd23659">
    <property type="entry name" value="USP_At3g01520-like"/>
    <property type="match status" value="1"/>
</dbReference>
<dbReference type="GO" id="GO:0004181">
    <property type="term" value="F:metallocarboxypeptidase activity"/>
    <property type="evidence" value="ECO:0007669"/>
    <property type="project" value="UniProtKB-EC"/>
</dbReference>
<gene>
    <name evidence="21" type="ORF">E3N88_13047</name>
</gene>
<evidence type="ECO:0000256" key="12">
    <source>
        <dbReference type="ARBA" id="ARBA00023136"/>
    </source>
</evidence>
<keyword evidence="11" id="KW-0482">Metalloprotease</keyword>
<dbReference type="InterPro" id="IPR007365">
    <property type="entry name" value="TFR-like_dimer_dom"/>
</dbReference>
<sequence>MAQSLFITVPKSTTIFTPVTSPSCTIIFIFTLCIISIVTLHHRHPPTPPPPSFTARHPPFTSTFLNSASNYTIANYLRHLTLHPHLAGTPPSSAAADYVKSQFESYNLQTHVTNYHVLLSYPLYSSLTAHFSNSTTAGVPLPVTEPGLGSGPDSEVVKPYHAYSPSGSAYGKAVYVNHGREEDYRALAAVGVEVKGCIAVVKRGGGMSRNSVVVKAAEKGVVAVVMYTSGTGDGVERGTVLDGVGDPLTPGWAAATDGDVERLRVEDGEVSGRFPGVASMPVSAQTAERILGSLQGARLPYLWRDGDLKFDRVGPGPTFLNFTYQGENKVATIQNVFGVIKGSEEPDRFVVLGNHRDAWTYGAVDPNSGTAALIDIARRYSLMMRMGWNPKRTIYLCSWDAEEFGMIGSTEWVEQNLVNLGSKAVAYINVDCAVQGPGFFAATTPQLDDILVEVTKTVTDPDFPGSTLIEKWRTNTEGPPLIGRLSDVFSDFSPFLHHAGVPSVDLYYGKEFSVYHTAFDSYDWMVKHGDPFFHHHVAVADVWGLLALHLTDDPILPFNHLSYVSQLQNYTQSLSILIKGDVSLVPITSAIEELANAAKQVENEMKSMKEEETKGHVSVLKRRMLNNRLMFAERGFLDSDGIPGRKWFKHLVYGPSSEGKLGFFPGVADAIYGSKTQAVIQHEIWRVARAIQRAASALKDKVEVKSFKTIEDDYTIGPCASPYACISKPPTRMDSGFKSFILKRPEISTPAKETVAPPLVQVQVQKQETIMKVLVAIDESEGSLYALQWALENLFFLHNHRETAAPVAEGSPMITVIHVQPHFLPPHTAVPVGPVIFATPAVMDYAKKAQEESAAEVISRATKLCEQHMIKADMMVIRGNPKEMIVDAVEDMNADLLVVGSRGLGQIKSSLSNSSSAFKTEFHKTYDFHTTVANISHRFTPPSLQPATSSHQPSLHRRSKESRGSLIGEDGRLYCKCPINIEMILWQAAKTYSVNEHERLLDEITRSNKQALAYISENHKKIWSRCNFGTRSKCDYITNNTSKAFNSWIDEACYQLNLGEYEVCKRGENRAEVKCLGKRWDVLLDERNCSCRVGKLKLNMTYKNWNVEWLANNGLVLDNLDNYPNWRSTFETFITKADDNYQKLLYQQYKKPCLKSNDKFVTSKLNEDQMFEFNQERELCDLFSVIISEDIKKTDFEQMPHSCAKWSLLQLAYNNHVAKNIKDAYDRLLPFMQELKYFQFDITDRQIVEKFTQFLPYRWSDFVERMKETEVIHHVTLIDFKNVVDKMESEIRRTGKWIVKIVDFWWIDEQRNMLKASMSVEKEKEDVDGGT</sequence>
<dbReference type="EC" id="3.4.17.21" evidence="15"/>
<keyword evidence="6" id="KW-0479">Metal-binding</keyword>
<keyword evidence="22" id="KW-1185">Reference proteome</keyword>
<evidence type="ECO:0000256" key="2">
    <source>
        <dbReference type="ARBA" id="ARBA00004648"/>
    </source>
</evidence>
<dbReference type="SUPFAM" id="SSF52402">
    <property type="entry name" value="Adenine nucleotide alpha hydrolases-like"/>
    <property type="match status" value="1"/>
</dbReference>
<feature type="domain" description="Transferrin receptor-like dimerisation" evidence="19">
    <location>
        <begin position="582"/>
        <end position="699"/>
    </location>
</feature>
<keyword evidence="12 17" id="KW-0472">Membrane</keyword>
<dbReference type="EMBL" id="SZYD01000006">
    <property type="protein sequence ID" value="KAD5961574.1"/>
    <property type="molecule type" value="Genomic_DNA"/>
</dbReference>
<proteinExistence type="inferred from homology"/>
<dbReference type="PRINTS" id="PR01438">
    <property type="entry name" value="UNVRSLSTRESS"/>
</dbReference>
<feature type="transmembrane region" description="Helical" evidence="17">
    <location>
        <begin position="21"/>
        <end position="40"/>
    </location>
</feature>
<dbReference type="GO" id="GO:0010075">
    <property type="term" value="P:regulation of meristem growth"/>
    <property type="evidence" value="ECO:0007669"/>
    <property type="project" value="UniProtKB-ARBA"/>
</dbReference>
<comment type="caution">
    <text evidence="21">The sequence shown here is derived from an EMBL/GenBank/DDBJ whole genome shotgun (WGS) entry which is preliminary data.</text>
</comment>
<evidence type="ECO:0000256" key="14">
    <source>
        <dbReference type="ARBA" id="ARBA00052003"/>
    </source>
</evidence>
<keyword evidence="9" id="KW-0735">Signal-anchor</keyword>
<dbReference type="InterPro" id="IPR046450">
    <property type="entry name" value="PA_dom_sf"/>
</dbReference>
<accession>A0A5N6P8H7</accession>
<dbReference type="OrthoDB" id="5841748at2759"/>
<evidence type="ECO:0000256" key="9">
    <source>
        <dbReference type="ARBA" id="ARBA00022968"/>
    </source>
</evidence>
<dbReference type="InterPro" id="IPR006015">
    <property type="entry name" value="Universal_stress_UspA"/>
</dbReference>
<evidence type="ECO:0000259" key="18">
    <source>
        <dbReference type="Pfam" id="PF00582"/>
    </source>
</evidence>
<keyword evidence="7" id="KW-0378">Hydrolase</keyword>
<dbReference type="SUPFAM" id="SSF47672">
    <property type="entry name" value="Transferrin receptor-like dimerisation domain"/>
    <property type="match status" value="1"/>
</dbReference>
<evidence type="ECO:0000256" key="10">
    <source>
        <dbReference type="ARBA" id="ARBA00022989"/>
    </source>
</evidence>
<dbReference type="InterPro" id="IPR006016">
    <property type="entry name" value="UspA"/>
</dbReference>
<evidence type="ECO:0000256" key="7">
    <source>
        <dbReference type="ARBA" id="ARBA00022801"/>
    </source>
</evidence>
<dbReference type="InterPro" id="IPR039373">
    <property type="entry name" value="Peptidase_M28B"/>
</dbReference>
<evidence type="ECO:0000259" key="19">
    <source>
        <dbReference type="Pfam" id="PF04253"/>
    </source>
</evidence>
<dbReference type="Pfam" id="PF04389">
    <property type="entry name" value="Peptidase_M28"/>
    <property type="match status" value="1"/>
</dbReference>
<evidence type="ECO:0000256" key="5">
    <source>
        <dbReference type="ARBA" id="ARBA00022692"/>
    </source>
</evidence>
<dbReference type="Proteomes" id="UP000326396">
    <property type="component" value="Linkage Group LG14"/>
</dbReference>
<organism evidence="21 22">
    <name type="scientific">Mikania micrantha</name>
    <name type="common">bitter vine</name>
    <dbReference type="NCBI Taxonomy" id="192012"/>
    <lineage>
        <taxon>Eukaryota</taxon>
        <taxon>Viridiplantae</taxon>
        <taxon>Streptophyta</taxon>
        <taxon>Embryophyta</taxon>
        <taxon>Tracheophyta</taxon>
        <taxon>Spermatophyta</taxon>
        <taxon>Magnoliopsida</taxon>
        <taxon>eudicotyledons</taxon>
        <taxon>Gunneridae</taxon>
        <taxon>Pentapetalae</taxon>
        <taxon>asterids</taxon>
        <taxon>campanulids</taxon>
        <taxon>Asterales</taxon>
        <taxon>Asteraceae</taxon>
        <taxon>Asteroideae</taxon>
        <taxon>Heliantheae alliance</taxon>
        <taxon>Eupatorieae</taxon>
        <taxon>Mikania</taxon>
    </lineage>
</organism>
<feature type="domain" description="UspA" evidence="18">
    <location>
        <begin position="771"/>
        <end position="915"/>
    </location>
</feature>
<comment type="cofactor">
    <cofactor evidence="1">
        <name>Zn(2+)</name>
        <dbReference type="ChEBI" id="CHEBI:29105"/>
    </cofactor>
</comment>
<comment type="similarity">
    <text evidence="3">Belongs to the peptidase M28 family. M28B subfamily.</text>
</comment>
<dbReference type="SUPFAM" id="SSF52025">
    <property type="entry name" value="PA domain"/>
    <property type="match status" value="1"/>
</dbReference>
<evidence type="ECO:0000256" key="16">
    <source>
        <dbReference type="SAM" id="MobiDB-lite"/>
    </source>
</evidence>
<evidence type="ECO:0000313" key="22">
    <source>
        <dbReference type="Proteomes" id="UP000326396"/>
    </source>
</evidence>
<evidence type="ECO:0000256" key="8">
    <source>
        <dbReference type="ARBA" id="ARBA00022833"/>
    </source>
</evidence>
<evidence type="ECO:0000256" key="13">
    <source>
        <dbReference type="ARBA" id="ARBA00023180"/>
    </source>
</evidence>
<dbReference type="SUPFAM" id="SSF53187">
    <property type="entry name" value="Zn-dependent exopeptidases"/>
    <property type="match status" value="1"/>
</dbReference>
<dbReference type="GO" id="GO:0006508">
    <property type="term" value="P:proteolysis"/>
    <property type="evidence" value="ECO:0007669"/>
    <property type="project" value="UniProtKB-KW"/>
</dbReference>
<dbReference type="InterPro" id="IPR007484">
    <property type="entry name" value="Peptidase_M28"/>
</dbReference>
<evidence type="ECO:0000256" key="17">
    <source>
        <dbReference type="SAM" id="Phobius"/>
    </source>
</evidence>
<dbReference type="InterPro" id="IPR014729">
    <property type="entry name" value="Rossmann-like_a/b/a_fold"/>
</dbReference>
<dbReference type="FunFam" id="1.20.930.40:FF:000001">
    <property type="entry name" value="N-acetylated-alpha-linked acidic dipeptidase 2"/>
    <property type="match status" value="1"/>
</dbReference>
<dbReference type="Pfam" id="PF04253">
    <property type="entry name" value="TFR_dimer"/>
    <property type="match status" value="1"/>
</dbReference>
<comment type="catalytic activity">
    <reaction evidence="14">
        <text>Release of an unsubstituted, C-terminal glutamyl residue, typically from Ac-Asp-Glu or folylpoly-gamma-glutamates.</text>
        <dbReference type="EC" id="3.4.17.21"/>
    </reaction>
</comment>
<dbReference type="Gene3D" id="1.20.930.40">
    <property type="entry name" value="Transferrin receptor-like, dimerisation domain"/>
    <property type="match status" value="1"/>
</dbReference>
<dbReference type="PANTHER" id="PTHR10404">
    <property type="entry name" value="N-ACETYLATED-ALPHA-LINKED ACIDIC DIPEPTIDASE"/>
    <property type="match status" value="1"/>
</dbReference>
<dbReference type="Gene3D" id="3.50.30.30">
    <property type="match status" value="1"/>
</dbReference>
<dbReference type="Gene3D" id="3.40.630.10">
    <property type="entry name" value="Zn peptidases"/>
    <property type="match status" value="1"/>
</dbReference>
<dbReference type="InterPro" id="IPR036757">
    <property type="entry name" value="TFR-like_dimer_dom_sf"/>
</dbReference>
<dbReference type="Pfam" id="PF00582">
    <property type="entry name" value="Usp"/>
    <property type="match status" value="1"/>
</dbReference>
<evidence type="ECO:0000256" key="3">
    <source>
        <dbReference type="ARBA" id="ARBA00005634"/>
    </source>
</evidence>
<feature type="domain" description="Peptidase M28" evidence="20">
    <location>
        <begin position="335"/>
        <end position="523"/>
    </location>
</feature>
<dbReference type="Gene3D" id="3.40.50.620">
    <property type="entry name" value="HUPs"/>
    <property type="match status" value="1"/>
</dbReference>
<dbReference type="FunFam" id="3.40.630.10:FF:000164">
    <property type="entry name" value="Os01g0740650 protein"/>
    <property type="match status" value="1"/>
</dbReference>
<evidence type="ECO:0000313" key="21">
    <source>
        <dbReference type="EMBL" id="KAD5961574.1"/>
    </source>
</evidence>
<evidence type="ECO:0000256" key="1">
    <source>
        <dbReference type="ARBA" id="ARBA00001947"/>
    </source>
</evidence>
<keyword evidence="13" id="KW-0325">Glycoprotein</keyword>
<evidence type="ECO:0000256" key="4">
    <source>
        <dbReference type="ARBA" id="ARBA00022670"/>
    </source>
</evidence>
<evidence type="ECO:0000256" key="15">
    <source>
        <dbReference type="ARBA" id="ARBA00066561"/>
    </source>
</evidence>
<dbReference type="GO" id="GO:0005789">
    <property type="term" value="C:endoplasmic reticulum membrane"/>
    <property type="evidence" value="ECO:0007669"/>
    <property type="project" value="UniProtKB-SubCell"/>
</dbReference>
<keyword evidence="10 17" id="KW-1133">Transmembrane helix</keyword>
<keyword evidence="4" id="KW-0645">Protease</keyword>
<feature type="region of interest" description="Disordered" evidence="16">
    <location>
        <begin position="941"/>
        <end position="964"/>
    </location>
</feature>
<dbReference type="CDD" id="cd08022">
    <property type="entry name" value="M28_PSMA_like"/>
    <property type="match status" value="1"/>
</dbReference>